<dbReference type="OrthoDB" id="9783227at2"/>
<evidence type="ECO:0000256" key="1">
    <source>
        <dbReference type="ARBA" id="ARBA00004651"/>
    </source>
</evidence>
<feature type="transmembrane region" description="Helical" evidence="7">
    <location>
        <begin position="87"/>
        <end position="107"/>
    </location>
</feature>
<keyword evidence="6 7" id="KW-0472">Membrane</keyword>
<keyword evidence="10" id="KW-1185">Reference proteome</keyword>
<evidence type="ECO:0000313" key="10">
    <source>
        <dbReference type="Proteomes" id="UP000199150"/>
    </source>
</evidence>
<feature type="transmembrane region" description="Helical" evidence="7">
    <location>
        <begin position="310"/>
        <end position="329"/>
    </location>
</feature>
<feature type="domain" description="Major facilitator superfamily (MFS) profile" evidence="8">
    <location>
        <begin position="15"/>
        <end position="543"/>
    </location>
</feature>
<evidence type="ECO:0000256" key="5">
    <source>
        <dbReference type="ARBA" id="ARBA00022989"/>
    </source>
</evidence>
<protein>
    <submittedName>
        <fullName evidence="9">Predicted arabinose efflux permease, MFS family</fullName>
    </submittedName>
</protein>
<dbReference type="InterPro" id="IPR005829">
    <property type="entry name" value="Sugar_transporter_CS"/>
</dbReference>
<evidence type="ECO:0000256" key="4">
    <source>
        <dbReference type="ARBA" id="ARBA00022692"/>
    </source>
</evidence>
<feature type="transmembrane region" description="Helical" evidence="7">
    <location>
        <begin position="153"/>
        <end position="175"/>
    </location>
</feature>
<evidence type="ECO:0000256" key="7">
    <source>
        <dbReference type="SAM" id="Phobius"/>
    </source>
</evidence>
<feature type="transmembrane region" description="Helical" evidence="7">
    <location>
        <begin position="187"/>
        <end position="206"/>
    </location>
</feature>
<dbReference type="PROSITE" id="PS50850">
    <property type="entry name" value="MFS"/>
    <property type="match status" value="1"/>
</dbReference>
<dbReference type="GO" id="GO:0005886">
    <property type="term" value="C:plasma membrane"/>
    <property type="evidence" value="ECO:0007669"/>
    <property type="project" value="UniProtKB-SubCell"/>
</dbReference>
<feature type="transmembrane region" description="Helical" evidence="7">
    <location>
        <begin position="243"/>
        <end position="262"/>
    </location>
</feature>
<proteinExistence type="predicted"/>
<organism evidence="9 10">
    <name type="scientific">Asticcacaulis taihuensis</name>
    <dbReference type="NCBI Taxonomy" id="260084"/>
    <lineage>
        <taxon>Bacteria</taxon>
        <taxon>Pseudomonadati</taxon>
        <taxon>Pseudomonadota</taxon>
        <taxon>Alphaproteobacteria</taxon>
        <taxon>Caulobacterales</taxon>
        <taxon>Caulobacteraceae</taxon>
        <taxon>Asticcacaulis</taxon>
    </lineage>
</organism>
<keyword evidence="2" id="KW-0813">Transport</keyword>
<feature type="transmembrane region" description="Helical" evidence="7">
    <location>
        <begin position="490"/>
        <end position="511"/>
    </location>
</feature>
<dbReference type="FunFam" id="1.20.1250.20:FF:000001">
    <property type="entry name" value="Dicarboxylate MFS transporter"/>
    <property type="match status" value="1"/>
</dbReference>
<feature type="transmembrane region" description="Helical" evidence="7">
    <location>
        <begin position="52"/>
        <end position="75"/>
    </location>
</feature>
<dbReference type="EMBL" id="FMTS01000012">
    <property type="protein sequence ID" value="SCW84361.1"/>
    <property type="molecule type" value="Genomic_DNA"/>
</dbReference>
<dbReference type="Gene3D" id="1.20.1250.20">
    <property type="entry name" value="MFS general substrate transporter like domains"/>
    <property type="match status" value="2"/>
</dbReference>
<evidence type="ECO:0000256" key="2">
    <source>
        <dbReference type="ARBA" id="ARBA00022448"/>
    </source>
</evidence>
<comment type="subcellular location">
    <subcellularLocation>
        <location evidence="1">Cell membrane</location>
        <topology evidence="1">Multi-pass membrane protein</topology>
    </subcellularLocation>
</comment>
<feature type="transmembrane region" description="Helical" evidence="7">
    <location>
        <begin position="450"/>
        <end position="469"/>
    </location>
</feature>
<dbReference type="SUPFAM" id="SSF103473">
    <property type="entry name" value="MFS general substrate transporter"/>
    <property type="match status" value="2"/>
</dbReference>
<dbReference type="InterPro" id="IPR036259">
    <property type="entry name" value="MFS_trans_sf"/>
</dbReference>
<evidence type="ECO:0000256" key="3">
    <source>
        <dbReference type="ARBA" id="ARBA00022475"/>
    </source>
</evidence>
<dbReference type="AlphaFoldDB" id="A0A1G4TSM9"/>
<dbReference type="GO" id="GO:0022857">
    <property type="term" value="F:transmembrane transporter activity"/>
    <property type="evidence" value="ECO:0007669"/>
    <property type="project" value="InterPro"/>
</dbReference>
<feature type="transmembrane region" description="Helical" evidence="7">
    <location>
        <begin position="282"/>
        <end position="301"/>
    </location>
</feature>
<dbReference type="Proteomes" id="UP000199150">
    <property type="component" value="Unassembled WGS sequence"/>
</dbReference>
<dbReference type="PROSITE" id="PS00217">
    <property type="entry name" value="SUGAR_TRANSPORT_2"/>
    <property type="match status" value="1"/>
</dbReference>
<name>A0A1G4TSM9_9CAUL</name>
<evidence type="ECO:0000259" key="8">
    <source>
        <dbReference type="PROSITE" id="PS50850"/>
    </source>
</evidence>
<dbReference type="RefSeq" id="WP_090650910.1">
    <property type="nucleotide sequence ID" value="NZ_CBCRYE010000011.1"/>
</dbReference>
<feature type="transmembrane region" description="Helical" evidence="7">
    <location>
        <begin position="517"/>
        <end position="539"/>
    </location>
</feature>
<keyword evidence="5 7" id="KW-1133">Transmembrane helix</keyword>
<dbReference type="InterPro" id="IPR020846">
    <property type="entry name" value="MFS_dom"/>
</dbReference>
<accession>A0A1G4TSM9</accession>
<evidence type="ECO:0000313" key="9">
    <source>
        <dbReference type="EMBL" id="SCW84361.1"/>
    </source>
</evidence>
<dbReference type="STRING" id="260084.SAMN02927928_0147"/>
<dbReference type="PANTHER" id="PTHR43045">
    <property type="entry name" value="SHIKIMATE TRANSPORTER"/>
    <property type="match status" value="1"/>
</dbReference>
<gene>
    <name evidence="9" type="ORF">SAMN02927928_0147</name>
</gene>
<feature type="transmembrane region" description="Helical" evidence="7">
    <location>
        <begin position="113"/>
        <end position="141"/>
    </location>
</feature>
<keyword evidence="3" id="KW-1003">Cell membrane</keyword>
<sequence>MTTEDTSQKKNLRTIVIASAAGTTFEWYDFFIFGSLTTIIAQNFYAGLNETLATIAALATFAVGFIARPLGALVFGHIGDKKGRKGTFLYTILVMGLATIAIGLLPTYKQVGILAPVLLIILRIVQGFALGGEYGGAAIYVAEHAPANKRGAYTGWIQTSAGFGLIAALVVILVTRKTISEPVFADWGWRIPFIVSAGLLAVSVYIRARTAESPAFKALHEQGQLAKSPLSEIFTRWPNFKGMLIALFGFMTAQGVVWYTTFFYTQVFLTSIVRLDPADMNTLVMGMTLVSACLYVAFAALSDKIGRKPVMVFGILLACIAFFPGYQALMKLGNPDLEAAQRTNPVYVVADPAQCSFQFDLFNTAQFTTPCDLAKSVVTGIGTPYVSRADTTAGQSATIHIGAQIITVPSGMGLDKAGLKALKAKAAGEVKAALKAAGYPEKADPKKANLWAMFGILCIFAVACTALYGPMASALVEMFPTRVRYTAMSLPYNIGTGWFGGLQPVLSFAMVAASGNIYFGLWYPVATGLLAVLVSLLFLKETHGRDLHKIE</sequence>
<feature type="transmembrane region" description="Helical" evidence="7">
    <location>
        <begin position="27"/>
        <end position="46"/>
    </location>
</feature>
<dbReference type="Pfam" id="PF00083">
    <property type="entry name" value="Sugar_tr"/>
    <property type="match status" value="2"/>
</dbReference>
<keyword evidence="4 7" id="KW-0812">Transmembrane</keyword>
<reference evidence="10" key="1">
    <citation type="submission" date="2016-10" db="EMBL/GenBank/DDBJ databases">
        <authorList>
            <person name="Varghese N."/>
            <person name="Submissions S."/>
        </authorList>
    </citation>
    <scope>NUCLEOTIDE SEQUENCE [LARGE SCALE GENOMIC DNA]</scope>
    <source>
        <strain evidence="10">CGMCC 1.3431</strain>
    </source>
</reference>
<evidence type="ECO:0000256" key="6">
    <source>
        <dbReference type="ARBA" id="ARBA00023136"/>
    </source>
</evidence>
<dbReference type="PANTHER" id="PTHR43045:SF7">
    <property type="entry name" value="MAJOR FACILITATOR SUPERFAMILY TRANSPORTER"/>
    <property type="match status" value="1"/>
</dbReference>
<dbReference type="InterPro" id="IPR005828">
    <property type="entry name" value="MFS_sugar_transport-like"/>
</dbReference>